<dbReference type="EMBL" id="CP013243">
    <property type="protein sequence ID" value="APH17071.1"/>
    <property type="molecule type" value="Genomic_DNA"/>
</dbReference>
<accession>A0A1L3NLX9</accession>
<dbReference type="AlphaFoldDB" id="A0A1L3NLX9"/>
<organism evidence="1 2">
    <name type="scientific">Clostridium sporogenes</name>
    <dbReference type="NCBI Taxonomy" id="1509"/>
    <lineage>
        <taxon>Bacteria</taxon>
        <taxon>Bacillati</taxon>
        <taxon>Bacillota</taxon>
        <taxon>Clostridia</taxon>
        <taxon>Eubacteriales</taxon>
        <taxon>Clostridiaceae</taxon>
        <taxon>Clostridium</taxon>
    </lineage>
</organism>
<protein>
    <submittedName>
        <fullName evidence="1">Uncharacterized protein</fullName>
    </submittedName>
</protein>
<reference evidence="1 2" key="1">
    <citation type="submission" date="2015-11" db="EMBL/GenBank/DDBJ databases">
        <authorList>
            <person name="Hill K.K."/>
            <person name="Shirey T.B."/>
            <person name="Raphael B."/>
            <person name="Daligault H.E."/>
            <person name="Davenport K.W."/>
            <person name="Bruce D.C."/>
            <person name="Foley B.T."/>
            <person name="Johnson S.L."/>
        </authorList>
    </citation>
    <scope>NUCLEOTIDE SEQUENCE [LARGE SCALE GENOMIC DNA]</scope>
    <source>
        <strain evidence="1 2">CDC_1632</strain>
    </source>
</reference>
<evidence type="ECO:0000313" key="1">
    <source>
        <dbReference type="EMBL" id="APH17071.1"/>
    </source>
</evidence>
<proteinExistence type="predicted"/>
<dbReference type="RefSeq" id="WP_072586718.1">
    <property type="nucleotide sequence ID" value="NZ_CP013243.1"/>
</dbReference>
<dbReference type="Proteomes" id="UP000182204">
    <property type="component" value="Chromosome"/>
</dbReference>
<sequence>MFFYNKDITFEVAVIIDKLEEIKCAHENRYVQVPTRAIKVTLYNANIEIGQFKIYNEFLTLEEIKERIKDYIQANELTKPKYWEFKY</sequence>
<evidence type="ECO:0000313" key="2">
    <source>
        <dbReference type="Proteomes" id="UP000182204"/>
    </source>
</evidence>
<gene>
    <name evidence="1" type="ORF">NPD5_3407</name>
</gene>
<name>A0A1L3NLX9_CLOSG</name>